<evidence type="ECO:0000313" key="8">
    <source>
        <dbReference type="EMBL" id="CAG8543165.1"/>
    </source>
</evidence>
<dbReference type="GO" id="GO:0003676">
    <property type="term" value="F:nucleic acid binding"/>
    <property type="evidence" value="ECO:0007669"/>
    <property type="project" value="InterPro"/>
</dbReference>
<dbReference type="Gene3D" id="1.10.575.10">
    <property type="entry name" value="P1 Nuclease"/>
    <property type="match status" value="1"/>
</dbReference>
<gene>
    <name evidence="8" type="ORF">PBRASI_LOCUS4694</name>
</gene>
<dbReference type="Pfam" id="PF02265">
    <property type="entry name" value="S1-P1_nuclease"/>
    <property type="match status" value="1"/>
</dbReference>
<protein>
    <submittedName>
        <fullName evidence="8">8290_t:CDS:1</fullName>
    </submittedName>
</protein>
<dbReference type="EMBL" id="CAJVPI010000503">
    <property type="protein sequence ID" value="CAG8543165.1"/>
    <property type="molecule type" value="Genomic_DNA"/>
</dbReference>
<keyword evidence="9" id="KW-1185">Reference proteome</keyword>
<dbReference type="GO" id="GO:0004519">
    <property type="term" value="F:endonuclease activity"/>
    <property type="evidence" value="ECO:0007669"/>
    <property type="project" value="UniProtKB-KW"/>
</dbReference>
<name>A0A9N9AWX7_9GLOM</name>
<dbReference type="InterPro" id="IPR008947">
    <property type="entry name" value="PLipase_C/P1_nuclease_dom_sf"/>
</dbReference>
<evidence type="ECO:0000256" key="1">
    <source>
        <dbReference type="ARBA" id="ARBA00009547"/>
    </source>
</evidence>
<keyword evidence="7" id="KW-0325">Glycoprotein</keyword>
<dbReference type="SUPFAM" id="SSF48537">
    <property type="entry name" value="Phospholipase C/P1 nuclease"/>
    <property type="match status" value="1"/>
</dbReference>
<proteinExistence type="inferred from homology"/>
<keyword evidence="3" id="KW-0479">Metal-binding</keyword>
<accession>A0A9N9AWX7</accession>
<comment type="caution">
    <text evidence="8">The sequence shown here is derived from an EMBL/GenBank/DDBJ whole genome shotgun (WGS) entry which is preliminary data.</text>
</comment>
<keyword evidence="2" id="KW-0540">Nuclease</keyword>
<dbReference type="GO" id="GO:0006308">
    <property type="term" value="P:DNA catabolic process"/>
    <property type="evidence" value="ECO:0007669"/>
    <property type="project" value="InterPro"/>
</dbReference>
<dbReference type="Proteomes" id="UP000789739">
    <property type="component" value="Unassembled WGS sequence"/>
</dbReference>
<evidence type="ECO:0000313" key="9">
    <source>
        <dbReference type="Proteomes" id="UP000789739"/>
    </source>
</evidence>
<keyword evidence="4" id="KW-0255">Endonuclease</keyword>
<evidence type="ECO:0000256" key="7">
    <source>
        <dbReference type="ARBA" id="ARBA00023180"/>
    </source>
</evidence>
<comment type="similarity">
    <text evidence="1">Belongs to the nuclease type I family.</text>
</comment>
<evidence type="ECO:0000256" key="2">
    <source>
        <dbReference type="ARBA" id="ARBA00022722"/>
    </source>
</evidence>
<organism evidence="8 9">
    <name type="scientific">Paraglomus brasilianum</name>
    <dbReference type="NCBI Taxonomy" id="144538"/>
    <lineage>
        <taxon>Eukaryota</taxon>
        <taxon>Fungi</taxon>
        <taxon>Fungi incertae sedis</taxon>
        <taxon>Mucoromycota</taxon>
        <taxon>Glomeromycotina</taxon>
        <taxon>Glomeromycetes</taxon>
        <taxon>Paraglomerales</taxon>
        <taxon>Paraglomeraceae</taxon>
        <taxon>Paraglomus</taxon>
    </lineage>
</organism>
<reference evidence="8" key="1">
    <citation type="submission" date="2021-06" db="EMBL/GenBank/DDBJ databases">
        <authorList>
            <person name="Kallberg Y."/>
            <person name="Tangrot J."/>
            <person name="Rosling A."/>
        </authorList>
    </citation>
    <scope>NUCLEOTIDE SEQUENCE</scope>
    <source>
        <strain evidence="8">BR232B</strain>
    </source>
</reference>
<dbReference type="GO" id="GO:0016788">
    <property type="term" value="F:hydrolase activity, acting on ester bonds"/>
    <property type="evidence" value="ECO:0007669"/>
    <property type="project" value="InterPro"/>
</dbReference>
<dbReference type="OrthoDB" id="441446at2759"/>
<sequence>MVPNYRFSARLHYVSSKNDYPPEKCSITFTEGHPDILNAVYNYTHRLDPNTDLNYTQRAEALKFFVHFIGDLHQPLHLTGRFRGGTAAYALFEGRKASLHSIWDSRILLKRINELQQNASSASDYYEESVDYEPYINHIITMMSKTWRLQKKSWVTCAQEMVQSSAESDQLPFHGDDMEMNAPIPPMSPIACASYWSQYVNKLNCEFVWDGFEKGKELGEGDYYNRIRESYLIEKLLGMAGYRMAAVLNALFVE</sequence>
<keyword evidence="6" id="KW-1015">Disulfide bond</keyword>
<evidence type="ECO:0000256" key="5">
    <source>
        <dbReference type="ARBA" id="ARBA00022801"/>
    </source>
</evidence>
<dbReference type="InterPro" id="IPR003154">
    <property type="entry name" value="S1/P1nuclease"/>
</dbReference>
<dbReference type="GO" id="GO:0046872">
    <property type="term" value="F:metal ion binding"/>
    <property type="evidence" value="ECO:0007669"/>
    <property type="project" value="UniProtKB-KW"/>
</dbReference>
<dbReference type="AlphaFoldDB" id="A0A9N9AWX7"/>
<evidence type="ECO:0000256" key="4">
    <source>
        <dbReference type="ARBA" id="ARBA00022759"/>
    </source>
</evidence>
<dbReference type="PANTHER" id="PTHR33146:SF29">
    <property type="entry name" value="S1_P1 NUCLEASE"/>
    <property type="match status" value="1"/>
</dbReference>
<dbReference type="CDD" id="cd11010">
    <property type="entry name" value="S1-P1_nuclease"/>
    <property type="match status" value="1"/>
</dbReference>
<dbReference type="PANTHER" id="PTHR33146">
    <property type="entry name" value="ENDONUCLEASE 4"/>
    <property type="match status" value="1"/>
</dbReference>
<evidence type="ECO:0000256" key="6">
    <source>
        <dbReference type="ARBA" id="ARBA00023157"/>
    </source>
</evidence>
<keyword evidence="5" id="KW-0378">Hydrolase</keyword>
<evidence type="ECO:0000256" key="3">
    <source>
        <dbReference type="ARBA" id="ARBA00022723"/>
    </source>
</evidence>